<dbReference type="RefSeq" id="WP_163150519.1">
    <property type="nucleotide sequence ID" value="NZ_VKHP01000006.1"/>
</dbReference>
<dbReference type="Proteomes" id="UP000468531">
    <property type="component" value="Unassembled WGS sequence"/>
</dbReference>
<accession>A0A6P1BBI2</accession>
<keyword evidence="2" id="KW-1185">Reference proteome</keyword>
<dbReference type="EMBL" id="VKHP01000006">
    <property type="protein sequence ID" value="NEU94832.1"/>
    <property type="molecule type" value="Genomic_DNA"/>
</dbReference>
<comment type="caution">
    <text evidence="1">The sequence shown here is derived from an EMBL/GenBank/DDBJ whole genome shotgun (WGS) entry which is preliminary data.</text>
</comment>
<protein>
    <submittedName>
        <fullName evidence="1">Uncharacterized protein</fullName>
    </submittedName>
</protein>
<proteinExistence type="predicted"/>
<evidence type="ECO:0000313" key="1">
    <source>
        <dbReference type="EMBL" id="NEU94832.1"/>
    </source>
</evidence>
<dbReference type="AlphaFoldDB" id="A0A6P1BBI2"/>
<evidence type="ECO:0000313" key="2">
    <source>
        <dbReference type="Proteomes" id="UP000468531"/>
    </source>
</evidence>
<sequence>MPRPKSGPRLWLDQERETWTVIDGRKTVRTGCSKAQLQEAQDFLANYLKANRAKAVRFAEADLERVINAAKQAGAGAVVVKPDGTIRIELAAKLAPTAIKNPMD</sequence>
<gene>
    <name evidence="1" type="ORF">FNJ47_03075</name>
</gene>
<reference evidence="1 2" key="1">
    <citation type="journal article" date="2020" name="Arch. Microbiol.">
        <title>Bradyrhizobium uaiense sp. nov., a new highly efficient cowpea symbiont.</title>
        <authorList>
            <person name="Cabral Michel D."/>
            <person name="Azarias Guimaraes A."/>
            <person name="Martins da Costa E."/>
            <person name="Soares de Carvalho T."/>
            <person name="Balsanelli E."/>
            <person name="Willems A."/>
            <person name="Maltempi de Souza E."/>
            <person name="de Souza Moreira F.M."/>
        </authorList>
    </citation>
    <scope>NUCLEOTIDE SEQUENCE [LARGE SCALE GENOMIC DNA]</scope>
    <source>
        <strain evidence="1 2">UFLA 03-164</strain>
    </source>
</reference>
<organism evidence="1 2">
    <name type="scientific">Bradyrhizobium uaiense</name>
    <dbReference type="NCBI Taxonomy" id="2594946"/>
    <lineage>
        <taxon>Bacteria</taxon>
        <taxon>Pseudomonadati</taxon>
        <taxon>Pseudomonadota</taxon>
        <taxon>Alphaproteobacteria</taxon>
        <taxon>Hyphomicrobiales</taxon>
        <taxon>Nitrobacteraceae</taxon>
        <taxon>Bradyrhizobium</taxon>
    </lineage>
</organism>
<name>A0A6P1BBI2_9BRAD</name>